<evidence type="ECO:0008006" key="3">
    <source>
        <dbReference type="Google" id="ProtNLM"/>
    </source>
</evidence>
<dbReference type="PROSITE" id="PS51257">
    <property type="entry name" value="PROKAR_LIPOPROTEIN"/>
    <property type="match status" value="1"/>
</dbReference>
<name>A0AAX1QLX5_9VIBR</name>
<sequence>MIRRILSILLTTKFSIITIVALSCTPSILHADPIFSRGITNAYSLVEKNSFSNRAEVILFGKISWDKKSDHYVLIDETGLVYLSPTDESELKNLSKSGNQVKITGIVNKKSKSINLEVLDLQKINPNI</sequence>
<dbReference type="RefSeq" id="WP_113622218.1">
    <property type="nucleotide sequence ID" value="NZ_CAWQJG010000061.1"/>
</dbReference>
<comment type="caution">
    <text evidence="1">The sequence shown here is derived from an EMBL/GenBank/DDBJ whole genome shotgun (WGS) entry which is preliminary data.</text>
</comment>
<dbReference type="InterPro" id="IPR036700">
    <property type="entry name" value="BOBF_sf"/>
</dbReference>
<reference evidence="1 2" key="1">
    <citation type="submission" date="2018-06" db="EMBL/GenBank/DDBJ databases">
        <title>Draft genome sequences of nine Vibrio sp. clinical isolates from across the United States representing the closest known relative of Vibrio cholerae.</title>
        <authorList>
            <person name="Islam M.T."/>
            <person name="Liang K."/>
            <person name="Im M.S."/>
            <person name="Winkjer J."/>
            <person name="Busby S."/>
            <person name="Batra D."/>
            <person name="Rowe L."/>
            <person name="Tarr C.L."/>
            <person name="Boucher Y."/>
        </authorList>
    </citation>
    <scope>NUCLEOTIDE SEQUENCE [LARGE SCALE GENOMIC DNA]</scope>
    <source>
        <strain evidence="1 2">2016V-1114</strain>
    </source>
</reference>
<dbReference type="EMBL" id="QKKS01000064">
    <property type="protein sequence ID" value="RBM74032.1"/>
    <property type="molecule type" value="Genomic_DNA"/>
</dbReference>
<organism evidence="1 2">
    <name type="scientific">Vibrio paracholerae</name>
    <dbReference type="NCBI Taxonomy" id="650003"/>
    <lineage>
        <taxon>Bacteria</taxon>
        <taxon>Pseudomonadati</taxon>
        <taxon>Pseudomonadota</taxon>
        <taxon>Gammaproteobacteria</taxon>
        <taxon>Vibrionales</taxon>
        <taxon>Vibrionaceae</taxon>
        <taxon>Vibrio</taxon>
    </lineage>
</organism>
<accession>A0AAX1QLX5</accession>
<gene>
    <name evidence="1" type="ORF">DLR70_17505</name>
</gene>
<dbReference type="Proteomes" id="UP000252427">
    <property type="component" value="Unassembled WGS sequence"/>
</dbReference>
<evidence type="ECO:0000313" key="1">
    <source>
        <dbReference type="EMBL" id="RBM74032.1"/>
    </source>
</evidence>
<dbReference type="SUPFAM" id="SSF101756">
    <property type="entry name" value="Hypothetical protein YgiW"/>
    <property type="match status" value="1"/>
</dbReference>
<protein>
    <recommendedName>
        <fullName evidence="3">Bacterial OB-fold domain-containing protein</fullName>
    </recommendedName>
</protein>
<proteinExistence type="predicted"/>
<evidence type="ECO:0000313" key="2">
    <source>
        <dbReference type="Proteomes" id="UP000252427"/>
    </source>
</evidence>
<dbReference type="AlphaFoldDB" id="A0AAX1QLX5"/>
<dbReference type="Gene3D" id="2.40.50.200">
    <property type="entry name" value="Bacterial OB-fold"/>
    <property type="match status" value="1"/>
</dbReference>